<reference evidence="1" key="1">
    <citation type="submission" date="2022-11" db="EMBL/GenBank/DDBJ databases">
        <title>Genome Sequence of Boeremia exigua.</title>
        <authorList>
            <person name="Buettner E."/>
        </authorList>
    </citation>
    <scope>NUCLEOTIDE SEQUENCE</scope>
    <source>
        <strain evidence="1">CU02</strain>
    </source>
</reference>
<gene>
    <name evidence="1" type="ORF">OPT61_g3948</name>
</gene>
<evidence type="ECO:0000313" key="1">
    <source>
        <dbReference type="EMBL" id="KAJ8114087.1"/>
    </source>
</evidence>
<name>A0ACC2IG71_9PLEO</name>
<evidence type="ECO:0000313" key="2">
    <source>
        <dbReference type="Proteomes" id="UP001153331"/>
    </source>
</evidence>
<accession>A0ACC2IG71</accession>
<sequence length="354" mass="39309">MTTVPDFSHLTPPTPMTPLISTPTRDLATTTSSYWLAIQKTHLMEPSYKRSTTPPPAIGANHGILTPPPSPGDQQDGLPKMFFPPSPGQPCFDPLFKTSKRTRSQISALDSKRSQSTGVQKKVASKVTKDSSRVARNLEAVANKKTIGIMDLPGELRNIIYSYAISDSRQALLVHRPRIASLRPRTRLDRSRTLGSDILEKEHDKALADNITDVRRHGKSKTVLLARETSRPFFGLTQVCRVLREEYRPLYMKHQEIGMDLTEVAAYLSIFYPDAASHLNALPTSQDRKVDMPFTGNMTIAVGEKLRPVEKSADGVDVGPLLDVWANSFRIEAGFGRYMQAHYHASSDGEAKDL</sequence>
<organism evidence="1 2">
    <name type="scientific">Boeremia exigua</name>
    <dbReference type="NCBI Taxonomy" id="749465"/>
    <lineage>
        <taxon>Eukaryota</taxon>
        <taxon>Fungi</taxon>
        <taxon>Dikarya</taxon>
        <taxon>Ascomycota</taxon>
        <taxon>Pezizomycotina</taxon>
        <taxon>Dothideomycetes</taxon>
        <taxon>Pleosporomycetidae</taxon>
        <taxon>Pleosporales</taxon>
        <taxon>Pleosporineae</taxon>
        <taxon>Didymellaceae</taxon>
        <taxon>Boeremia</taxon>
    </lineage>
</organism>
<dbReference type="EMBL" id="JAPHNI010000213">
    <property type="protein sequence ID" value="KAJ8114087.1"/>
    <property type="molecule type" value="Genomic_DNA"/>
</dbReference>
<dbReference type="Proteomes" id="UP001153331">
    <property type="component" value="Unassembled WGS sequence"/>
</dbReference>
<keyword evidence="2" id="KW-1185">Reference proteome</keyword>
<proteinExistence type="predicted"/>
<comment type="caution">
    <text evidence="1">The sequence shown here is derived from an EMBL/GenBank/DDBJ whole genome shotgun (WGS) entry which is preliminary data.</text>
</comment>
<protein>
    <submittedName>
        <fullName evidence="1">Uncharacterized protein</fullName>
    </submittedName>
</protein>